<proteinExistence type="predicted"/>
<accession>A0A4P9W3R1</accession>
<feature type="region of interest" description="Disordered" evidence="2">
    <location>
        <begin position="16"/>
        <end position="138"/>
    </location>
</feature>
<feature type="compositionally biased region" description="Acidic residues" evidence="2">
    <location>
        <begin position="107"/>
        <end position="120"/>
    </location>
</feature>
<dbReference type="PROSITE" id="PS50892">
    <property type="entry name" value="V_SNARE"/>
    <property type="match status" value="1"/>
</dbReference>
<dbReference type="EMBL" id="KZ999214">
    <property type="protein sequence ID" value="RKO85300.1"/>
    <property type="molecule type" value="Genomic_DNA"/>
</dbReference>
<evidence type="ECO:0000313" key="4">
    <source>
        <dbReference type="EMBL" id="RKO85300.1"/>
    </source>
</evidence>
<evidence type="ECO:0000256" key="2">
    <source>
        <dbReference type="SAM" id="MobiDB-lite"/>
    </source>
</evidence>
<keyword evidence="5" id="KW-1185">Reference proteome</keyword>
<evidence type="ECO:0000313" key="5">
    <source>
        <dbReference type="Proteomes" id="UP000269721"/>
    </source>
</evidence>
<sequence length="231" mass="25249">MTGSPRIMRVMSAVPGYFGARKPRRFKSDRVREEESLSAGAGCGEDRKGPRPSFRQKRTRTSNTPPTASTQEPLIAPPRPGRSSSCPPPSSSTRSSLPFHQPYPEAASDDDEPMESDEESQLTLTRGCASDGEDEEADDRAAFLWRSGGRTAYGTLYSDPTPEPGKTTTEAIKEQISAAHDAASRLVGKLLDRGANMKDMKAKAASLETAGSMFRRTGRNVESEKWWQAHK</sequence>
<gene>
    <name evidence="4" type="ORF">BDK51DRAFT_32462</name>
</gene>
<keyword evidence="1" id="KW-0175">Coiled coil</keyword>
<name>A0A4P9W3R1_9FUNG</name>
<feature type="compositionally biased region" description="Basic and acidic residues" evidence="2">
    <location>
        <begin position="26"/>
        <end position="35"/>
    </location>
</feature>
<protein>
    <recommendedName>
        <fullName evidence="3">V-SNARE coiled-coil homology domain-containing protein</fullName>
    </recommendedName>
</protein>
<feature type="non-terminal residue" evidence="4">
    <location>
        <position position="231"/>
    </location>
</feature>
<dbReference type="Proteomes" id="UP000269721">
    <property type="component" value="Unassembled WGS sequence"/>
</dbReference>
<dbReference type="AlphaFoldDB" id="A0A4P9W3R1"/>
<dbReference type="Pfam" id="PF00957">
    <property type="entry name" value="Synaptobrevin"/>
    <property type="match status" value="1"/>
</dbReference>
<evidence type="ECO:0000259" key="3">
    <source>
        <dbReference type="PROSITE" id="PS50892"/>
    </source>
</evidence>
<dbReference type="Gene3D" id="1.20.5.110">
    <property type="match status" value="1"/>
</dbReference>
<organism evidence="4 5">
    <name type="scientific">Blyttiomyces helicus</name>
    <dbReference type="NCBI Taxonomy" id="388810"/>
    <lineage>
        <taxon>Eukaryota</taxon>
        <taxon>Fungi</taxon>
        <taxon>Fungi incertae sedis</taxon>
        <taxon>Chytridiomycota</taxon>
        <taxon>Chytridiomycota incertae sedis</taxon>
        <taxon>Chytridiomycetes</taxon>
        <taxon>Chytridiomycetes incertae sedis</taxon>
        <taxon>Blyttiomyces</taxon>
    </lineage>
</organism>
<dbReference type="SUPFAM" id="SSF58038">
    <property type="entry name" value="SNARE fusion complex"/>
    <property type="match status" value="1"/>
</dbReference>
<feature type="compositionally biased region" description="Pro residues" evidence="2">
    <location>
        <begin position="75"/>
        <end position="90"/>
    </location>
</feature>
<reference evidence="5" key="1">
    <citation type="journal article" date="2018" name="Nat. Microbiol.">
        <title>Leveraging single-cell genomics to expand the fungal tree of life.</title>
        <authorList>
            <person name="Ahrendt S.R."/>
            <person name="Quandt C.A."/>
            <person name="Ciobanu D."/>
            <person name="Clum A."/>
            <person name="Salamov A."/>
            <person name="Andreopoulos B."/>
            <person name="Cheng J.F."/>
            <person name="Woyke T."/>
            <person name="Pelin A."/>
            <person name="Henrissat B."/>
            <person name="Reynolds N.K."/>
            <person name="Benny G.L."/>
            <person name="Smith M.E."/>
            <person name="James T.Y."/>
            <person name="Grigoriev I.V."/>
        </authorList>
    </citation>
    <scope>NUCLEOTIDE SEQUENCE [LARGE SCALE GENOMIC DNA]</scope>
</reference>
<evidence type="ECO:0000256" key="1">
    <source>
        <dbReference type="PROSITE-ProRule" id="PRU00290"/>
    </source>
</evidence>
<feature type="compositionally biased region" description="Polar residues" evidence="2">
    <location>
        <begin position="61"/>
        <end position="72"/>
    </location>
</feature>
<feature type="domain" description="V-SNARE coiled-coil homology" evidence="3">
    <location>
        <begin position="168"/>
        <end position="228"/>
    </location>
</feature>
<dbReference type="InterPro" id="IPR042855">
    <property type="entry name" value="V_SNARE_CC"/>
</dbReference>